<dbReference type="GO" id="GO:0046872">
    <property type="term" value="F:metal ion binding"/>
    <property type="evidence" value="ECO:0007669"/>
    <property type="project" value="UniProtKB-KW"/>
</dbReference>
<keyword evidence="4" id="KW-0223">Dioxygenase</keyword>
<evidence type="ECO:0000256" key="3">
    <source>
        <dbReference type="ARBA" id="ARBA00022723"/>
    </source>
</evidence>
<evidence type="ECO:0000256" key="6">
    <source>
        <dbReference type="ARBA" id="ARBA00023004"/>
    </source>
</evidence>
<dbReference type="RefSeq" id="XP_069228750.1">
    <property type="nucleotide sequence ID" value="XM_069374624.1"/>
</dbReference>
<evidence type="ECO:0000256" key="5">
    <source>
        <dbReference type="ARBA" id="ARBA00023002"/>
    </source>
</evidence>
<dbReference type="GO" id="GO:0005737">
    <property type="term" value="C:cytoplasm"/>
    <property type="evidence" value="ECO:0007669"/>
    <property type="project" value="TreeGrafter"/>
</dbReference>
<dbReference type="InterPro" id="IPR051323">
    <property type="entry name" value="AtsK-like"/>
</dbReference>
<dbReference type="Pfam" id="PF02668">
    <property type="entry name" value="TauD"/>
    <property type="match status" value="1"/>
</dbReference>
<dbReference type="AlphaFoldDB" id="A0AB34KL10"/>
<organism evidence="9 10">
    <name type="scientific">Cladosporium halotolerans</name>
    <dbReference type="NCBI Taxonomy" id="1052096"/>
    <lineage>
        <taxon>Eukaryota</taxon>
        <taxon>Fungi</taxon>
        <taxon>Dikarya</taxon>
        <taxon>Ascomycota</taxon>
        <taxon>Pezizomycotina</taxon>
        <taxon>Dothideomycetes</taxon>
        <taxon>Dothideomycetidae</taxon>
        <taxon>Cladosporiales</taxon>
        <taxon>Cladosporiaceae</taxon>
        <taxon>Cladosporium</taxon>
    </lineage>
</organism>
<evidence type="ECO:0000259" key="8">
    <source>
        <dbReference type="Pfam" id="PF02668"/>
    </source>
</evidence>
<comment type="similarity">
    <text evidence="2">Belongs to the TfdA dioxygenase family.</text>
</comment>
<dbReference type="GeneID" id="96007462"/>
<dbReference type="Proteomes" id="UP000803884">
    <property type="component" value="Unassembled WGS sequence"/>
</dbReference>
<evidence type="ECO:0000313" key="9">
    <source>
        <dbReference type="EMBL" id="KAL1585644.1"/>
    </source>
</evidence>
<feature type="region of interest" description="Disordered" evidence="7">
    <location>
        <begin position="1"/>
        <end position="32"/>
    </location>
</feature>
<dbReference type="EMBL" id="JAAQHG020000018">
    <property type="protein sequence ID" value="KAL1585644.1"/>
    <property type="molecule type" value="Genomic_DNA"/>
</dbReference>
<feature type="domain" description="TauD/TfdA-like" evidence="8">
    <location>
        <begin position="43"/>
        <end position="344"/>
    </location>
</feature>
<comment type="cofactor">
    <cofactor evidence="1">
        <name>Fe(2+)</name>
        <dbReference type="ChEBI" id="CHEBI:29033"/>
    </cofactor>
</comment>
<keyword evidence="5" id="KW-0560">Oxidoreductase</keyword>
<dbReference type="InterPro" id="IPR003819">
    <property type="entry name" value="TauD/TfdA-like"/>
</dbReference>
<name>A0AB34KL10_9PEZI</name>
<evidence type="ECO:0000256" key="2">
    <source>
        <dbReference type="ARBA" id="ARBA00005896"/>
    </source>
</evidence>
<dbReference type="PANTHER" id="PTHR30468:SF10">
    <property type="entry name" value="TAUD_TFDA-LIKE DOMAIN-CONTAINING PROTEIN"/>
    <property type="match status" value="1"/>
</dbReference>
<evidence type="ECO:0000313" key="10">
    <source>
        <dbReference type="Proteomes" id="UP000803884"/>
    </source>
</evidence>
<dbReference type="PANTHER" id="PTHR30468">
    <property type="entry name" value="ALPHA-KETOGLUTARATE-DEPENDENT SULFONATE DIOXYGENASE"/>
    <property type="match status" value="1"/>
</dbReference>
<sequence>MAPGAVSDDVQQQDASIGNTTDKKSYPEPLKLSDSLDHFKHEETTPVIGREYPDLNLVDDILNASNSSERLRDLAITISQRGVVFLRSQTNLTDALQKTLIHSLGLATNKPPTSTLHTHPILNSTSEFGLADAEISTISSLARKKLFAHEIRSRSRPRRYDSAQWHSDIQFEPVPADFTSLRLTQLPSSGGDTLWASGYELYDRFSPAYRRFLEGLTATFVGDGFLKAAAANPEQVVVHEGPRGAPANVGRELSAVHPVVRTNPVTGWKSLFAIGPFPKWINELEGQESEELLGLFRRRILDAHDLTVRFKWRNENDIAIWDNRSAFHSATFDYDGLGERFGHRAVGIGEVPYLDPNSKSRSEELAVAAAEQLRASEKGVVDKSATVSA</sequence>
<evidence type="ECO:0000256" key="1">
    <source>
        <dbReference type="ARBA" id="ARBA00001954"/>
    </source>
</evidence>
<dbReference type="InterPro" id="IPR042098">
    <property type="entry name" value="TauD-like_sf"/>
</dbReference>
<accession>A0AB34KL10</accession>
<proteinExistence type="inferred from homology"/>
<dbReference type="GO" id="GO:0016706">
    <property type="term" value="F:2-oxoglutarate-dependent dioxygenase activity"/>
    <property type="evidence" value="ECO:0007669"/>
    <property type="project" value="TreeGrafter"/>
</dbReference>
<gene>
    <name evidence="9" type="ORF">WHR41_06019</name>
</gene>
<evidence type="ECO:0000256" key="7">
    <source>
        <dbReference type="SAM" id="MobiDB-lite"/>
    </source>
</evidence>
<keyword evidence="3" id="KW-0479">Metal-binding</keyword>
<evidence type="ECO:0000256" key="4">
    <source>
        <dbReference type="ARBA" id="ARBA00022964"/>
    </source>
</evidence>
<reference evidence="9 10" key="1">
    <citation type="journal article" date="2020" name="Microbiol. Resour. Announc.">
        <title>Draft Genome Sequence of a Cladosporium Species Isolated from the Mesophotic Ascidian Didemnum maculosum.</title>
        <authorList>
            <person name="Gioti A."/>
            <person name="Siaperas R."/>
            <person name="Nikolaivits E."/>
            <person name="Le Goff G."/>
            <person name="Ouazzani J."/>
            <person name="Kotoulas G."/>
            <person name="Topakas E."/>
        </authorList>
    </citation>
    <scope>NUCLEOTIDE SEQUENCE [LARGE SCALE GENOMIC DNA]</scope>
    <source>
        <strain evidence="9 10">TM138-S3</strain>
    </source>
</reference>
<dbReference type="Gene3D" id="3.60.130.10">
    <property type="entry name" value="Clavaminate synthase-like"/>
    <property type="match status" value="1"/>
</dbReference>
<keyword evidence="10" id="KW-1185">Reference proteome</keyword>
<keyword evidence="6" id="KW-0408">Iron</keyword>
<feature type="compositionally biased region" description="Polar residues" evidence="7">
    <location>
        <begin position="9"/>
        <end position="20"/>
    </location>
</feature>
<protein>
    <recommendedName>
        <fullName evidence="8">TauD/TfdA-like domain-containing protein</fullName>
    </recommendedName>
</protein>
<comment type="caution">
    <text evidence="9">The sequence shown here is derived from an EMBL/GenBank/DDBJ whole genome shotgun (WGS) entry which is preliminary data.</text>
</comment>
<dbReference type="SUPFAM" id="SSF51197">
    <property type="entry name" value="Clavaminate synthase-like"/>
    <property type="match status" value="1"/>
</dbReference>